<evidence type="ECO:0000313" key="3">
    <source>
        <dbReference type="Proteomes" id="UP000694680"/>
    </source>
</evidence>
<accession>A0A8C5G0W8</accession>
<reference evidence="2" key="2">
    <citation type="submission" date="2025-09" db="UniProtKB">
        <authorList>
            <consortium name="Ensembl"/>
        </authorList>
    </citation>
    <scope>IDENTIFICATION</scope>
</reference>
<dbReference type="GO" id="GO:0043516">
    <property type="term" value="P:regulation of DNA damage response, signal transduction by p53 class mediator"/>
    <property type="evidence" value="ECO:0007669"/>
    <property type="project" value="TreeGrafter"/>
</dbReference>
<sequence length="260" mass="29377">MDVQAAYDRLVESHPVTLDGVVPSKAERKKFSADDQRVLYERWLKAQMKLPHFSRRLPTESRVSSWLTKQGWKSNIPSAATIVKVWKPSGSEDTVMDSSQIRKMTRTQKWKGLLVTDVEGKGKGVVATRRFQVGEVICDYHGLAITATEGKDIHMNTSEEETGYMFFYKDKTGRCMCMDAHAQYCECHPEMQTVGRHINHAGEGANLKTRLYTVDIDGEEKDVILFIASKNIEVNEELSFDYGVNKSSFGGEGENLAWLS</sequence>
<protein>
    <recommendedName>
        <fullName evidence="1">SET domain-containing protein</fullName>
    </recommendedName>
</protein>
<feature type="domain" description="SET" evidence="1">
    <location>
        <begin position="111"/>
        <end position="243"/>
    </location>
</feature>
<reference evidence="2" key="1">
    <citation type="submission" date="2025-08" db="UniProtKB">
        <authorList>
            <consortium name="Ensembl"/>
        </authorList>
    </citation>
    <scope>IDENTIFICATION</scope>
</reference>
<dbReference type="InterPro" id="IPR046341">
    <property type="entry name" value="SET_dom_sf"/>
</dbReference>
<dbReference type="GO" id="GO:0005634">
    <property type="term" value="C:nucleus"/>
    <property type="evidence" value="ECO:0007669"/>
    <property type="project" value="TreeGrafter"/>
</dbReference>
<dbReference type="Ensembl" id="ENSGWIT00000006660.1">
    <property type="protein sequence ID" value="ENSGWIP00000006031.1"/>
    <property type="gene ID" value="ENSGWIG00000003532.1"/>
</dbReference>
<dbReference type="PROSITE" id="PS50280">
    <property type="entry name" value="SET"/>
    <property type="match status" value="1"/>
</dbReference>
<name>A0A8C5G0W8_GOUWI</name>
<dbReference type="SUPFAM" id="SSF82199">
    <property type="entry name" value="SET domain"/>
    <property type="match status" value="1"/>
</dbReference>
<dbReference type="AlphaFoldDB" id="A0A8C5G0W8"/>
<dbReference type="PANTHER" id="PTHR46167:SF1">
    <property type="entry name" value="N-LYSINE METHYLTRANSFERASE KMT5A"/>
    <property type="match status" value="1"/>
</dbReference>
<dbReference type="GO" id="GO:0005700">
    <property type="term" value="C:polytene chromosome"/>
    <property type="evidence" value="ECO:0007669"/>
    <property type="project" value="TreeGrafter"/>
</dbReference>
<evidence type="ECO:0000259" key="1">
    <source>
        <dbReference type="PROSITE" id="PS50280"/>
    </source>
</evidence>
<keyword evidence="3" id="KW-1185">Reference proteome</keyword>
<dbReference type="SMART" id="SM00317">
    <property type="entry name" value="SET"/>
    <property type="match status" value="1"/>
</dbReference>
<proteinExistence type="predicted"/>
<dbReference type="PANTHER" id="PTHR46167">
    <property type="entry name" value="N-LYSINE METHYLTRANSFERASE KMT5A"/>
    <property type="match status" value="1"/>
</dbReference>
<dbReference type="Gene3D" id="2.170.270.10">
    <property type="entry name" value="SET domain"/>
    <property type="match status" value="1"/>
</dbReference>
<evidence type="ECO:0000313" key="2">
    <source>
        <dbReference type="Ensembl" id="ENSGWIP00000006031.1"/>
    </source>
</evidence>
<dbReference type="InterPro" id="IPR001214">
    <property type="entry name" value="SET_dom"/>
</dbReference>
<dbReference type="GO" id="GO:0006357">
    <property type="term" value="P:regulation of transcription by RNA polymerase II"/>
    <property type="evidence" value="ECO:0007669"/>
    <property type="project" value="TreeGrafter"/>
</dbReference>
<dbReference type="GO" id="GO:0042799">
    <property type="term" value="F:histone H4K20 methyltransferase activity"/>
    <property type="evidence" value="ECO:0007669"/>
    <property type="project" value="TreeGrafter"/>
</dbReference>
<organism evidence="2 3">
    <name type="scientific">Gouania willdenowi</name>
    <name type="common">Blunt-snouted clingfish</name>
    <name type="synonym">Lepadogaster willdenowi</name>
    <dbReference type="NCBI Taxonomy" id="441366"/>
    <lineage>
        <taxon>Eukaryota</taxon>
        <taxon>Metazoa</taxon>
        <taxon>Chordata</taxon>
        <taxon>Craniata</taxon>
        <taxon>Vertebrata</taxon>
        <taxon>Euteleostomi</taxon>
        <taxon>Actinopterygii</taxon>
        <taxon>Neopterygii</taxon>
        <taxon>Teleostei</taxon>
        <taxon>Neoteleostei</taxon>
        <taxon>Acanthomorphata</taxon>
        <taxon>Ovalentaria</taxon>
        <taxon>Blenniimorphae</taxon>
        <taxon>Blenniiformes</taxon>
        <taxon>Gobiesocoidei</taxon>
        <taxon>Gobiesocidae</taxon>
        <taxon>Gobiesocinae</taxon>
        <taxon>Gouania</taxon>
    </lineage>
</organism>
<dbReference type="Pfam" id="PF00856">
    <property type="entry name" value="SET"/>
    <property type="match status" value="1"/>
</dbReference>
<dbReference type="InterPro" id="IPR051760">
    <property type="entry name" value="KMT5A"/>
</dbReference>
<dbReference type="Proteomes" id="UP000694680">
    <property type="component" value="Unassembled WGS sequence"/>
</dbReference>